<comment type="caution">
    <text evidence="9">The sequence shown here is derived from an EMBL/GenBank/DDBJ whole genome shotgun (WGS) entry which is preliminary data.</text>
</comment>
<dbReference type="PATRIC" id="fig|861450.3.peg.1269"/>
<keyword evidence="6 8" id="KW-0560">Oxidoreductase</keyword>
<dbReference type="eggNOG" id="COG0685">
    <property type="taxonomic scope" value="Bacteria"/>
</dbReference>
<evidence type="ECO:0000256" key="1">
    <source>
        <dbReference type="ARBA" id="ARBA00001974"/>
    </source>
</evidence>
<comment type="cofactor">
    <cofactor evidence="1 8">
        <name>FAD</name>
        <dbReference type="ChEBI" id="CHEBI:57692"/>
    </cofactor>
</comment>
<dbReference type="HOGENOM" id="CLU_025841_0_2_9"/>
<evidence type="ECO:0000256" key="6">
    <source>
        <dbReference type="ARBA" id="ARBA00023002"/>
    </source>
</evidence>
<evidence type="ECO:0000256" key="8">
    <source>
        <dbReference type="RuleBase" id="RU003862"/>
    </source>
</evidence>
<evidence type="ECO:0000313" key="10">
    <source>
        <dbReference type="Proteomes" id="UP000005481"/>
    </source>
</evidence>
<dbReference type="InterPro" id="IPR003171">
    <property type="entry name" value="Mehydrof_redctse-like"/>
</dbReference>
<name>G9YI86_9FIRM</name>
<dbReference type="STRING" id="861450.HMPREF0080_01371"/>
<dbReference type="PANTHER" id="PTHR45754">
    <property type="entry name" value="METHYLENETETRAHYDROFOLATE REDUCTASE"/>
    <property type="match status" value="1"/>
</dbReference>
<comment type="similarity">
    <text evidence="3 8">Belongs to the methylenetetrahydrofolate reductase family.</text>
</comment>
<dbReference type="GO" id="GO:0106312">
    <property type="term" value="F:methylenetetrahydrofolate reductase (NADH) activity"/>
    <property type="evidence" value="ECO:0007669"/>
    <property type="project" value="UniProtKB-EC"/>
</dbReference>
<dbReference type="EMBL" id="AGCJ01000058">
    <property type="protein sequence ID" value="EHM39896.1"/>
    <property type="molecule type" value="Genomic_DNA"/>
</dbReference>
<evidence type="ECO:0000256" key="5">
    <source>
        <dbReference type="ARBA" id="ARBA00022827"/>
    </source>
</evidence>
<dbReference type="GO" id="GO:0009086">
    <property type="term" value="P:methionine biosynthetic process"/>
    <property type="evidence" value="ECO:0007669"/>
    <property type="project" value="TreeGrafter"/>
</dbReference>
<evidence type="ECO:0000256" key="7">
    <source>
        <dbReference type="ARBA" id="ARBA00048628"/>
    </source>
</evidence>
<dbReference type="PANTHER" id="PTHR45754:SF3">
    <property type="entry name" value="METHYLENETETRAHYDROFOLATE REDUCTASE (NADPH)"/>
    <property type="match status" value="1"/>
</dbReference>
<keyword evidence="4 8" id="KW-0285">Flavoprotein</keyword>
<organism evidence="9 10">
    <name type="scientific">Anaeroglobus geminatus F0357</name>
    <dbReference type="NCBI Taxonomy" id="861450"/>
    <lineage>
        <taxon>Bacteria</taxon>
        <taxon>Bacillati</taxon>
        <taxon>Bacillota</taxon>
        <taxon>Negativicutes</taxon>
        <taxon>Veillonellales</taxon>
        <taxon>Veillonellaceae</taxon>
        <taxon>Anaeroglobus</taxon>
    </lineage>
</organism>
<dbReference type="Proteomes" id="UP000005481">
    <property type="component" value="Unassembled WGS sequence"/>
</dbReference>
<keyword evidence="10" id="KW-1185">Reference proteome</keyword>
<keyword evidence="5 8" id="KW-0274">FAD</keyword>
<dbReference type="InterPro" id="IPR029041">
    <property type="entry name" value="FAD-linked_oxidoreductase-like"/>
</dbReference>
<dbReference type="GO" id="GO:0035999">
    <property type="term" value="P:tetrahydrofolate interconversion"/>
    <property type="evidence" value="ECO:0007669"/>
    <property type="project" value="UniProtKB-UniPathway"/>
</dbReference>
<comment type="catalytic activity">
    <reaction evidence="7">
        <text>(6S)-5-methyl-5,6,7,8-tetrahydrofolate + NAD(+) = (6R)-5,10-methylene-5,6,7,8-tetrahydrofolate + NADH + H(+)</text>
        <dbReference type="Rhea" id="RHEA:19821"/>
        <dbReference type="ChEBI" id="CHEBI:15378"/>
        <dbReference type="ChEBI" id="CHEBI:15636"/>
        <dbReference type="ChEBI" id="CHEBI:18608"/>
        <dbReference type="ChEBI" id="CHEBI:57540"/>
        <dbReference type="ChEBI" id="CHEBI:57945"/>
        <dbReference type="EC" id="1.5.1.54"/>
    </reaction>
    <physiologicalReaction direction="right-to-left" evidence="7">
        <dbReference type="Rhea" id="RHEA:19823"/>
    </physiologicalReaction>
</comment>
<protein>
    <recommendedName>
        <fullName evidence="8">Methylenetetrahydrofolate reductase</fullName>
    </recommendedName>
</protein>
<evidence type="ECO:0000256" key="3">
    <source>
        <dbReference type="ARBA" id="ARBA00006743"/>
    </source>
</evidence>
<gene>
    <name evidence="9" type="ORF">HMPREF0080_01371</name>
</gene>
<dbReference type="AlphaFoldDB" id="G9YI86"/>
<dbReference type="CDD" id="cd00537">
    <property type="entry name" value="MTHFR"/>
    <property type="match status" value="1"/>
</dbReference>
<evidence type="ECO:0000256" key="2">
    <source>
        <dbReference type="ARBA" id="ARBA00004777"/>
    </source>
</evidence>
<dbReference type="Gene3D" id="3.20.20.220">
    <property type="match status" value="1"/>
</dbReference>
<dbReference type="Pfam" id="PF02219">
    <property type="entry name" value="MTHFR"/>
    <property type="match status" value="1"/>
</dbReference>
<reference evidence="9 10" key="1">
    <citation type="submission" date="2011-08" db="EMBL/GenBank/DDBJ databases">
        <authorList>
            <person name="Weinstock G."/>
            <person name="Sodergren E."/>
            <person name="Clifton S."/>
            <person name="Fulton L."/>
            <person name="Fulton B."/>
            <person name="Courtney L."/>
            <person name="Fronick C."/>
            <person name="Harrison M."/>
            <person name="Strong C."/>
            <person name="Farmer C."/>
            <person name="Delahaunty K."/>
            <person name="Markovic C."/>
            <person name="Hall O."/>
            <person name="Minx P."/>
            <person name="Tomlinson C."/>
            <person name="Mitreva M."/>
            <person name="Hou S."/>
            <person name="Chen J."/>
            <person name="Wollam A."/>
            <person name="Pepin K.H."/>
            <person name="Johnson M."/>
            <person name="Bhonagiri V."/>
            <person name="Zhang X."/>
            <person name="Suruliraj S."/>
            <person name="Warren W."/>
            <person name="Chinwalla A."/>
            <person name="Mardis E.R."/>
            <person name="Wilson R.K."/>
        </authorList>
    </citation>
    <scope>NUCLEOTIDE SEQUENCE [LARGE SCALE GENOMIC DNA]</scope>
    <source>
        <strain evidence="9 10">F0357</strain>
    </source>
</reference>
<comment type="pathway">
    <text evidence="2 8">One-carbon metabolism; tetrahydrofolate interconversion.</text>
</comment>
<proteinExistence type="inferred from homology"/>
<dbReference type="SUPFAM" id="SSF51730">
    <property type="entry name" value="FAD-linked oxidoreductase"/>
    <property type="match status" value="1"/>
</dbReference>
<evidence type="ECO:0000256" key="4">
    <source>
        <dbReference type="ARBA" id="ARBA00022630"/>
    </source>
</evidence>
<dbReference type="GO" id="GO:0005829">
    <property type="term" value="C:cytosol"/>
    <property type="evidence" value="ECO:0007669"/>
    <property type="project" value="TreeGrafter"/>
</dbReference>
<dbReference type="UniPathway" id="UPA00193"/>
<evidence type="ECO:0000313" key="9">
    <source>
        <dbReference type="EMBL" id="EHM39896.1"/>
    </source>
</evidence>
<accession>G9YI86</accession>
<dbReference type="GO" id="GO:0071949">
    <property type="term" value="F:FAD binding"/>
    <property type="evidence" value="ECO:0007669"/>
    <property type="project" value="TreeGrafter"/>
</dbReference>
<sequence length="314" mass="34093">MSTVKNTVNRQPPVLYIKEFCRMKIIDILNSKNVTLSFEVFPPKTAAAVPAAEKAALDIAALRPDFMSVTYGAGGGTSDFTVHIAEKIKGVAGVEVMPHLTCISSTKEKVRTMLESFRNGGFETVMALRGDIPAEGIPHRDYGYASELVADIRKYCPGMCIGGACYPDGHYEAPNKDADIENLKKKVDAGVEFLSTQMFFDNAVFYNYLYRLRAEGITVPVLAGIMPITGAKLLGRSVTMSGTTVPARYKAIIDAYGDSPEAIKQAGIIYASEQITDLLANGVKNIHVFTMNKPDVAEAVYSNIKPALDYLNGN</sequence>